<dbReference type="InterPro" id="IPR011990">
    <property type="entry name" value="TPR-like_helical_dom_sf"/>
</dbReference>
<accession>A0A225DHM2</accession>
<dbReference type="RefSeq" id="WP_238602946.1">
    <property type="nucleotide sequence ID" value="NZ_NIDE01000017.1"/>
</dbReference>
<evidence type="ECO:0000256" key="1">
    <source>
        <dbReference type="ARBA" id="ARBA00022737"/>
    </source>
</evidence>
<name>A0A225DHM2_9BACT</name>
<keyword evidence="1" id="KW-0677">Repeat</keyword>
<comment type="caution">
    <text evidence="4">The sequence shown here is derived from an EMBL/GenBank/DDBJ whole genome shotgun (WGS) entry which is preliminary data.</text>
</comment>
<dbReference type="InterPro" id="IPR011989">
    <property type="entry name" value="ARM-like"/>
</dbReference>
<feature type="repeat" description="TPR" evidence="3">
    <location>
        <begin position="176"/>
        <end position="209"/>
    </location>
</feature>
<dbReference type="PANTHER" id="PTHR45831">
    <property type="entry name" value="LD24721P"/>
    <property type="match status" value="1"/>
</dbReference>
<dbReference type="Gene3D" id="1.25.10.10">
    <property type="entry name" value="Leucine-rich Repeat Variant"/>
    <property type="match status" value="1"/>
</dbReference>
<dbReference type="GO" id="GO:0006620">
    <property type="term" value="P:post-translational protein targeting to endoplasmic reticulum membrane"/>
    <property type="evidence" value="ECO:0007669"/>
    <property type="project" value="TreeGrafter"/>
</dbReference>
<dbReference type="InterPro" id="IPR016024">
    <property type="entry name" value="ARM-type_fold"/>
</dbReference>
<reference evidence="5" key="1">
    <citation type="submission" date="2017-06" db="EMBL/GenBank/DDBJ databases">
        <title>Genome analysis of Fimbriiglobus ruber SP5, the first member of the order Planctomycetales with confirmed chitinolytic capability.</title>
        <authorList>
            <person name="Ravin N.V."/>
            <person name="Rakitin A.L."/>
            <person name="Ivanova A.A."/>
            <person name="Beletsky A.V."/>
            <person name="Kulichevskaya I.S."/>
            <person name="Mardanov A.V."/>
            <person name="Dedysh S.N."/>
        </authorList>
    </citation>
    <scope>NUCLEOTIDE SEQUENCE [LARGE SCALE GENOMIC DNA]</scope>
    <source>
        <strain evidence="5">SP5</strain>
    </source>
</reference>
<evidence type="ECO:0000313" key="4">
    <source>
        <dbReference type="EMBL" id="OWK35865.1"/>
    </source>
</evidence>
<proteinExistence type="predicted"/>
<dbReference type="SUPFAM" id="SSF48371">
    <property type="entry name" value="ARM repeat"/>
    <property type="match status" value="1"/>
</dbReference>
<dbReference type="Pfam" id="PF13424">
    <property type="entry name" value="TPR_12"/>
    <property type="match status" value="1"/>
</dbReference>
<dbReference type="Pfam" id="PF13646">
    <property type="entry name" value="HEAT_2"/>
    <property type="match status" value="1"/>
</dbReference>
<dbReference type="InterPro" id="IPR047150">
    <property type="entry name" value="SGT"/>
</dbReference>
<dbReference type="GO" id="GO:0072380">
    <property type="term" value="C:TRC complex"/>
    <property type="evidence" value="ECO:0007669"/>
    <property type="project" value="TreeGrafter"/>
</dbReference>
<dbReference type="GO" id="GO:0016020">
    <property type="term" value="C:membrane"/>
    <property type="evidence" value="ECO:0007669"/>
    <property type="project" value="TreeGrafter"/>
</dbReference>
<dbReference type="GO" id="GO:0060090">
    <property type="term" value="F:molecular adaptor activity"/>
    <property type="evidence" value="ECO:0007669"/>
    <property type="project" value="TreeGrafter"/>
</dbReference>
<evidence type="ECO:0000313" key="5">
    <source>
        <dbReference type="Proteomes" id="UP000214646"/>
    </source>
</evidence>
<keyword evidence="2 3" id="KW-0802">TPR repeat</keyword>
<dbReference type="InterPro" id="IPR019734">
    <property type="entry name" value="TPR_rpt"/>
</dbReference>
<protein>
    <submittedName>
        <fullName evidence="4">Tetratricopeptide repeat protein</fullName>
    </submittedName>
</protein>
<evidence type="ECO:0000256" key="2">
    <source>
        <dbReference type="ARBA" id="ARBA00022803"/>
    </source>
</evidence>
<evidence type="ECO:0000256" key="3">
    <source>
        <dbReference type="PROSITE-ProRule" id="PRU00339"/>
    </source>
</evidence>
<dbReference type="EMBL" id="NIDE01000017">
    <property type="protein sequence ID" value="OWK35865.1"/>
    <property type="molecule type" value="Genomic_DNA"/>
</dbReference>
<gene>
    <name evidence="4" type="ORF">FRUB_08428</name>
</gene>
<dbReference type="SMART" id="SM00028">
    <property type="entry name" value="TPR"/>
    <property type="match status" value="2"/>
</dbReference>
<feature type="repeat" description="TPR" evidence="3">
    <location>
        <begin position="142"/>
        <end position="175"/>
    </location>
</feature>
<sequence>MSAPLLVEFYLKLPQPQIGDDPDLLQAGMRESMNAFRDAVGAKYTEGTLQRLLTSSETSIRRAAALATGLIGTMRSNPHLSGVLRDTDTLVRKFAVESLWEIWFRGGTPDQNGQLQQAIRLPDIAQTLAALDDLVRTAPDFAEAYNQRATLYFRRGEYARSVADCETTLRLNPYHYGAASGMGQSYLRMNRPRAALRAFRQALEINPSIENLRDTIRGLETALDDAAREGGE</sequence>
<keyword evidence="5" id="KW-1185">Reference proteome</keyword>
<dbReference type="AlphaFoldDB" id="A0A225DHM2"/>
<dbReference type="Proteomes" id="UP000214646">
    <property type="component" value="Unassembled WGS sequence"/>
</dbReference>
<dbReference type="PROSITE" id="PS50005">
    <property type="entry name" value="TPR"/>
    <property type="match status" value="2"/>
</dbReference>
<organism evidence="4 5">
    <name type="scientific">Fimbriiglobus ruber</name>
    <dbReference type="NCBI Taxonomy" id="1908690"/>
    <lineage>
        <taxon>Bacteria</taxon>
        <taxon>Pseudomonadati</taxon>
        <taxon>Planctomycetota</taxon>
        <taxon>Planctomycetia</taxon>
        <taxon>Gemmatales</taxon>
        <taxon>Gemmataceae</taxon>
        <taxon>Fimbriiglobus</taxon>
    </lineage>
</organism>
<dbReference type="PANTHER" id="PTHR45831:SF2">
    <property type="entry name" value="LD24721P"/>
    <property type="match status" value="1"/>
</dbReference>
<dbReference type="Gene3D" id="1.25.40.10">
    <property type="entry name" value="Tetratricopeptide repeat domain"/>
    <property type="match status" value="1"/>
</dbReference>
<dbReference type="SUPFAM" id="SSF48452">
    <property type="entry name" value="TPR-like"/>
    <property type="match status" value="1"/>
</dbReference>